<gene>
    <name evidence="2" type="ORF">SteCoe_25541</name>
</gene>
<evidence type="ECO:0000313" key="3">
    <source>
        <dbReference type="Proteomes" id="UP000187209"/>
    </source>
</evidence>
<keyword evidence="3" id="KW-1185">Reference proteome</keyword>
<keyword evidence="1" id="KW-0732">Signal</keyword>
<organism evidence="2 3">
    <name type="scientific">Stentor coeruleus</name>
    <dbReference type="NCBI Taxonomy" id="5963"/>
    <lineage>
        <taxon>Eukaryota</taxon>
        <taxon>Sar</taxon>
        <taxon>Alveolata</taxon>
        <taxon>Ciliophora</taxon>
        <taxon>Postciliodesmatophora</taxon>
        <taxon>Heterotrichea</taxon>
        <taxon>Heterotrichida</taxon>
        <taxon>Stentoridae</taxon>
        <taxon>Stentor</taxon>
    </lineage>
</organism>
<evidence type="ECO:0000313" key="2">
    <source>
        <dbReference type="EMBL" id="OMJ75344.1"/>
    </source>
</evidence>
<protein>
    <submittedName>
        <fullName evidence="2">Uncharacterized protein</fullName>
    </submittedName>
</protein>
<accession>A0A1R2BF48</accession>
<sequence length="76" mass="8417">MPKDIIVQLIVAALITLWGSVPGKDKLMKIKADEFYADLTYDEGSTSQIFRNYFSSRAALVSKRACAKLPKPPLVS</sequence>
<dbReference type="EMBL" id="MPUH01000696">
    <property type="protein sequence ID" value="OMJ75344.1"/>
    <property type="molecule type" value="Genomic_DNA"/>
</dbReference>
<reference evidence="2 3" key="1">
    <citation type="submission" date="2016-11" db="EMBL/GenBank/DDBJ databases">
        <title>The macronuclear genome of Stentor coeruleus: a giant cell with tiny introns.</title>
        <authorList>
            <person name="Slabodnick M."/>
            <person name="Ruby J.G."/>
            <person name="Reiff S.B."/>
            <person name="Swart E.C."/>
            <person name="Gosai S."/>
            <person name="Prabakaran S."/>
            <person name="Witkowska E."/>
            <person name="Larue G.E."/>
            <person name="Fisher S."/>
            <person name="Freeman R.M."/>
            <person name="Gunawardena J."/>
            <person name="Chu W."/>
            <person name="Stover N.A."/>
            <person name="Gregory B.D."/>
            <person name="Nowacki M."/>
            <person name="Derisi J."/>
            <person name="Roy S.W."/>
            <person name="Marshall W.F."/>
            <person name="Sood P."/>
        </authorList>
    </citation>
    <scope>NUCLEOTIDE SEQUENCE [LARGE SCALE GENOMIC DNA]</scope>
    <source>
        <strain evidence="2">WM001</strain>
    </source>
</reference>
<evidence type="ECO:0000256" key="1">
    <source>
        <dbReference type="SAM" id="SignalP"/>
    </source>
</evidence>
<feature type="chain" id="PRO_5013317485" evidence="1">
    <location>
        <begin position="24"/>
        <end position="76"/>
    </location>
</feature>
<feature type="signal peptide" evidence="1">
    <location>
        <begin position="1"/>
        <end position="23"/>
    </location>
</feature>
<dbReference type="OrthoDB" id="10549876at2759"/>
<comment type="caution">
    <text evidence="2">The sequence shown here is derived from an EMBL/GenBank/DDBJ whole genome shotgun (WGS) entry which is preliminary data.</text>
</comment>
<dbReference type="Proteomes" id="UP000187209">
    <property type="component" value="Unassembled WGS sequence"/>
</dbReference>
<name>A0A1R2BF48_9CILI</name>
<proteinExistence type="predicted"/>
<dbReference type="AlphaFoldDB" id="A0A1R2BF48"/>